<evidence type="ECO:0000313" key="5">
    <source>
        <dbReference type="Proteomes" id="UP000597444"/>
    </source>
</evidence>
<protein>
    <submittedName>
        <fullName evidence="4">TetR/AcrR family transcriptional regulator</fullName>
    </submittedName>
</protein>
<dbReference type="InterPro" id="IPR039532">
    <property type="entry name" value="TetR_C_Firmicutes"/>
</dbReference>
<evidence type="ECO:0000256" key="2">
    <source>
        <dbReference type="PROSITE-ProRule" id="PRU00335"/>
    </source>
</evidence>
<gene>
    <name evidence="4" type="ORF">KSF_094650</name>
</gene>
<dbReference type="EMBL" id="BNJK01000002">
    <property type="protein sequence ID" value="GHO99417.1"/>
    <property type="molecule type" value="Genomic_DNA"/>
</dbReference>
<feature type="DNA-binding region" description="H-T-H motif" evidence="2">
    <location>
        <begin position="35"/>
        <end position="54"/>
    </location>
</feature>
<name>A0A8J3IZ43_9CHLR</name>
<dbReference type="AlphaFoldDB" id="A0A8J3IZ43"/>
<reference evidence="4" key="1">
    <citation type="submission" date="2020-10" db="EMBL/GenBank/DDBJ databases">
        <title>Taxonomic study of unclassified bacteria belonging to the class Ktedonobacteria.</title>
        <authorList>
            <person name="Yabe S."/>
            <person name="Wang C.M."/>
            <person name="Zheng Y."/>
            <person name="Sakai Y."/>
            <person name="Cavaletti L."/>
            <person name="Monciardini P."/>
            <person name="Donadio S."/>
        </authorList>
    </citation>
    <scope>NUCLEOTIDE SEQUENCE</scope>
    <source>
        <strain evidence="4">ID150040</strain>
    </source>
</reference>
<keyword evidence="5" id="KW-1185">Reference proteome</keyword>
<dbReference type="SUPFAM" id="SSF46689">
    <property type="entry name" value="Homeodomain-like"/>
    <property type="match status" value="1"/>
</dbReference>
<feature type="domain" description="HTH tetR-type" evidence="3">
    <location>
        <begin position="12"/>
        <end position="72"/>
    </location>
</feature>
<proteinExistence type="predicted"/>
<dbReference type="PANTHER" id="PTHR43479:SF7">
    <property type="entry name" value="TETR-FAMILY TRANSCRIPTIONAL REGULATOR"/>
    <property type="match status" value="1"/>
</dbReference>
<dbReference type="Gene3D" id="1.10.357.10">
    <property type="entry name" value="Tetracycline Repressor, domain 2"/>
    <property type="match status" value="1"/>
</dbReference>
<dbReference type="GO" id="GO:0003677">
    <property type="term" value="F:DNA binding"/>
    <property type="evidence" value="ECO:0007669"/>
    <property type="project" value="UniProtKB-UniRule"/>
</dbReference>
<dbReference type="PANTHER" id="PTHR43479">
    <property type="entry name" value="ACREF/ENVCD OPERON REPRESSOR-RELATED"/>
    <property type="match status" value="1"/>
</dbReference>
<dbReference type="PROSITE" id="PS50977">
    <property type="entry name" value="HTH_TETR_2"/>
    <property type="match status" value="1"/>
</dbReference>
<evidence type="ECO:0000259" key="3">
    <source>
        <dbReference type="PROSITE" id="PS50977"/>
    </source>
</evidence>
<dbReference type="Pfam" id="PF00440">
    <property type="entry name" value="TetR_N"/>
    <property type="match status" value="1"/>
</dbReference>
<dbReference type="Pfam" id="PF14278">
    <property type="entry name" value="TetR_C_8"/>
    <property type="match status" value="1"/>
</dbReference>
<dbReference type="InterPro" id="IPR050624">
    <property type="entry name" value="HTH-type_Tx_Regulator"/>
</dbReference>
<dbReference type="Proteomes" id="UP000597444">
    <property type="component" value="Unassembled WGS sequence"/>
</dbReference>
<dbReference type="InterPro" id="IPR009057">
    <property type="entry name" value="Homeodomain-like_sf"/>
</dbReference>
<dbReference type="RefSeq" id="WP_220210062.1">
    <property type="nucleotide sequence ID" value="NZ_BNJK01000002.1"/>
</dbReference>
<evidence type="ECO:0000313" key="4">
    <source>
        <dbReference type="EMBL" id="GHO99417.1"/>
    </source>
</evidence>
<evidence type="ECO:0000256" key="1">
    <source>
        <dbReference type="ARBA" id="ARBA00023125"/>
    </source>
</evidence>
<sequence length="209" mass="24387">MNEAPRLDRRIQRTRRELREALFSLLLERSYETVTVLDITERARLGRTTFYLHYHEKEELLRECVRELLSELRRGVEPEEVASCPYHLRSIRIFEHVARHHRLYQALLGDGGPADVASLWKTYFAELYQRRVLSQFRMSKRAAISHDLLAASAAGALMGLIEQWLKEQLSPSAEVMGDLYWRLMATSISTVFEGNTREREISSMLVVQH</sequence>
<organism evidence="4 5">
    <name type="scientific">Reticulibacter mediterranei</name>
    <dbReference type="NCBI Taxonomy" id="2778369"/>
    <lineage>
        <taxon>Bacteria</taxon>
        <taxon>Bacillati</taxon>
        <taxon>Chloroflexota</taxon>
        <taxon>Ktedonobacteria</taxon>
        <taxon>Ktedonobacterales</taxon>
        <taxon>Reticulibacteraceae</taxon>
        <taxon>Reticulibacter</taxon>
    </lineage>
</organism>
<accession>A0A8J3IZ43</accession>
<dbReference type="InterPro" id="IPR001647">
    <property type="entry name" value="HTH_TetR"/>
</dbReference>
<comment type="caution">
    <text evidence="4">The sequence shown here is derived from an EMBL/GenBank/DDBJ whole genome shotgun (WGS) entry which is preliminary data.</text>
</comment>
<keyword evidence="1 2" id="KW-0238">DNA-binding</keyword>